<comment type="caution">
    <text evidence="4">The sequence shown here is derived from an EMBL/GenBank/DDBJ whole genome shotgun (WGS) entry which is preliminary data.</text>
</comment>
<dbReference type="Gene3D" id="3.30.530.20">
    <property type="match status" value="1"/>
</dbReference>
<keyword evidence="5" id="KW-1185">Reference proteome</keyword>
<organism evidence="4 5">
    <name type="scientific">Actinoallomurus acaciae</name>
    <dbReference type="NCBI Taxonomy" id="502577"/>
    <lineage>
        <taxon>Bacteria</taxon>
        <taxon>Bacillati</taxon>
        <taxon>Actinomycetota</taxon>
        <taxon>Actinomycetes</taxon>
        <taxon>Streptosporangiales</taxon>
        <taxon>Thermomonosporaceae</taxon>
        <taxon>Actinoallomurus</taxon>
    </lineage>
</organism>
<proteinExistence type="inferred from homology"/>
<dbReference type="Proteomes" id="UP001589627">
    <property type="component" value="Unassembled WGS sequence"/>
</dbReference>
<dbReference type="SUPFAM" id="SSF55961">
    <property type="entry name" value="Bet v1-like"/>
    <property type="match status" value="1"/>
</dbReference>
<dbReference type="Pfam" id="PF08327">
    <property type="entry name" value="AHSA1"/>
    <property type="match status" value="1"/>
</dbReference>
<dbReference type="Gene3D" id="3.40.430.10">
    <property type="entry name" value="Dihydrofolate Reductase, subunit A"/>
    <property type="match status" value="1"/>
</dbReference>
<dbReference type="Pfam" id="PF01872">
    <property type="entry name" value="RibD_C"/>
    <property type="match status" value="1"/>
</dbReference>
<dbReference type="InterPro" id="IPR013538">
    <property type="entry name" value="ASHA1/2-like_C"/>
</dbReference>
<dbReference type="InterPro" id="IPR002734">
    <property type="entry name" value="RibDG_C"/>
</dbReference>
<dbReference type="SUPFAM" id="SSF53597">
    <property type="entry name" value="Dihydrofolate reductase-like"/>
    <property type="match status" value="1"/>
</dbReference>
<feature type="domain" description="Activator of Hsp90 ATPase homologue 1/2-like C-terminal" evidence="3">
    <location>
        <begin position="23"/>
        <end position="152"/>
    </location>
</feature>
<evidence type="ECO:0000259" key="3">
    <source>
        <dbReference type="Pfam" id="PF08327"/>
    </source>
</evidence>
<accession>A0ABV5YBX1</accession>
<comment type="similarity">
    <text evidence="1">Belongs to the AHA1 family.</text>
</comment>
<dbReference type="InterPro" id="IPR050765">
    <property type="entry name" value="Riboflavin_Biosynth_HTPR"/>
</dbReference>
<evidence type="ECO:0000256" key="1">
    <source>
        <dbReference type="ARBA" id="ARBA00006817"/>
    </source>
</evidence>
<name>A0ABV5YBX1_9ACTN</name>
<feature type="domain" description="Bacterial bifunctional deaminase-reductase C-terminal" evidence="2">
    <location>
        <begin position="160"/>
        <end position="347"/>
    </location>
</feature>
<dbReference type="PANTHER" id="PTHR38011">
    <property type="entry name" value="DIHYDROFOLATE REDUCTASE FAMILY PROTEIN (AFU_ORTHOLOGUE AFUA_8G06820)"/>
    <property type="match status" value="1"/>
</dbReference>
<dbReference type="PANTHER" id="PTHR38011:SF12">
    <property type="entry name" value="BIFUNCTIONAL DEAMINASE-REDUCTASE DOMAIN PROTEIN"/>
    <property type="match status" value="1"/>
</dbReference>
<dbReference type="CDD" id="cd07826">
    <property type="entry name" value="SRPBCC_CalC_Aha1-like_9"/>
    <property type="match status" value="1"/>
</dbReference>
<evidence type="ECO:0000259" key="2">
    <source>
        <dbReference type="Pfam" id="PF01872"/>
    </source>
</evidence>
<dbReference type="RefSeq" id="WP_378198366.1">
    <property type="nucleotide sequence ID" value="NZ_JBHLZP010000051.1"/>
</dbReference>
<protein>
    <submittedName>
        <fullName evidence="4">SRPBCC domain-containing protein</fullName>
    </submittedName>
</protein>
<evidence type="ECO:0000313" key="4">
    <source>
        <dbReference type="EMBL" id="MFB9832525.1"/>
    </source>
</evidence>
<gene>
    <name evidence="4" type="ORF">ACFFNX_10035</name>
</gene>
<dbReference type="InterPro" id="IPR023393">
    <property type="entry name" value="START-like_dom_sf"/>
</dbReference>
<reference evidence="4 5" key="1">
    <citation type="submission" date="2024-09" db="EMBL/GenBank/DDBJ databases">
        <authorList>
            <person name="Sun Q."/>
            <person name="Mori K."/>
        </authorList>
    </citation>
    <scope>NUCLEOTIDE SEQUENCE [LARGE SCALE GENOMIC DNA]</scope>
    <source>
        <strain evidence="4 5">TBRC 0563</strain>
    </source>
</reference>
<dbReference type="EMBL" id="JBHLZP010000051">
    <property type="protein sequence ID" value="MFB9832525.1"/>
    <property type="molecule type" value="Genomic_DNA"/>
</dbReference>
<sequence length="358" mass="38767">MNPTTVAAPPGTPFIDVVREFEASRAKVFRAATDPELVARWLGPREMEMDVRSYDARTGGSYSYVHRDAAGNEYSFRGVFHTVVPDERIIQTFEYAGAPDAVSLETYTYEDLGDRTRLRAHTVFPSVEARDAALESGMERGILESMERLDEVTGEPAGRPRVIVDISMSLDGYVTAAGVDLAHGLGVGGEPVHDWAMGRRTPRDAEILEETFRRTGAVIMGRRTFDIVDGPHGWDDSVGYGGERDQTEAPPPVFVVTHAVPENVRLRDRFTFVTDGLESALARARAGAGSRDVVIMGGGEIAFAYLRAGLADLLTLHVAPVVFGGGTPLFTGDLPVRLELLGSESTAAASHLTYRVGA</sequence>
<dbReference type="InterPro" id="IPR024072">
    <property type="entry name" value="DHFR-like_dom_sf"/>
</dbReference>
<evidence type="ECO:0000313" key="5">
    <source>
        <dbReference type="Proteomes" id="UP001589627"/>
    </source>
</evidence>